<gene>
    <name evidence="5" type="primary">PGDH1_2</name>
    <name evidence="5" type="ORF">CFP56_036056</name>
</gene>
<evidence type="ECO:0000313" key="5">
    <source>
        <dbReference type="EMBL" id="KAK7822850.1"/>
    </source>
</evidence>
<evidence type="ECO:0000259" key="4">
    <source>
        <dbReference type="Pfam" id="PF19304"/>
    </source>
</evidence>
<dbReference type="InterPro" id="IPR045626">
    <property type="entry name" value="PGDH_ASB_dom"/>
</dbReference>
<feature type="domain" description="D-3-phosphoglycerate dehydrogenase ASB" evidence="4">
    <location>
        <begin position="18"/>
        <end position="102"/>
    </location>
</feature>
<evidence type="ECO:0000256" key="2">
    <source>
        <dbReference type="ARBA" id="ARBA00013143"/>
    </source>
</evidence>
<keyword evidence="6" id="KW-1185">Reference proteome</keyword>
<dbReference type="Pfam" id="PF19304">
    <property type="entry name" value="PGDH_inter"/>
    <property type="match status" value="1"/>
</dbReference>
<evidence type="ECO:0000256" key="1">
    <source>
        <dbReference type="ARBA" id="ARBA00005216"/>
    </source>
</evidence>
<accession>A0AAW0J8C3</accession>
<dbReference type="AlphaFoldDB" id="A0AAW0J8C3"/>
<dbReference type="SUPFAM" id="SSF143548">
    <property type="entry name" value="Serine metabolism enzymes domain"/>
    <property type="match status" value="1"/>
</dbReference>
<name>A0AAW0J8C3_QUESU</name>
<sequence length="166" mass="17938">MAITNYIAVLETMEGGSGVKTVKATYASSARAPDDLDTKLLRAMITKGIIEPISSVFVNLVNADFTAKQRGLRILEERIVLDGSPESPLDFIQVQIANVESKFSSTTSESGEIKVEGRVKDGIPHLTRVGSSEVVMAIGVDDQPSKEALKKIGEVLAIEEFVFLKL</sequence>
<comment type="caution">
    <text evidence="5">The sequence shown here is derived from an EMBL/GenBank/DDBJ whole genome shotgun (WGS) entry which is preliminary data.</text>
</comment>
<dbReference type="EMBL" id="PKMF04000653">
    <property type="protein sequence ID" value="KAK7822850.1"/>
    <property type="molecule type" value="Genomic_DNA"/>
</dbReference>
<comment type="pathway">
    <text evidence="1">Amino-acid biosynthesis; L-serine biosynthesis; L-serine from 3-phospho-D-glycerate: step 1/3.</text>
</comment>
<proteinExistence type="predicted"/>
<dbReference type="Gene3D" id="3.30.1330.90">
    <property type="entry name" value="D-3-phosphoglycerate dehydrogenase, domain 3"/>
    <property type="match status" value="1"/>
</dbReference>
<dbReference type="Proteomes" id="UP000237347">
    <property type="component" value="Unassembled WGS sequence"/>
</dbReference>
<evidence type="ECO:0000256" key="3">
    <source>
        <dbReference type="ARBA" id="ARBA00048731"/>
    </source>
</evidence>
<reference evidence="5 6" key="1">
    <citation type="journal article" date="2018" name="Sci. Data">
        <title>The draft genome sequence of cork oak.</title>
        <authorList>
            <person name="Ramos A.M."/>
            <person name="Usie A."/>
            <person name="Barbosa P."/>
            <person name="Barros P.M."/>
            <person name="Capote T."/>
            <person name="Chaves I."/>
            <person name="Simoes F."/>
            <person name="Abreu I."/>
            <person name="Carrasquinho I."/>
            <person name="Faro C."/>
            <person name="Guimaraes J.B."/>
            <person name="Mendonca D."/>
            <person name="Nobrega F."/>
            <person name="Rodrigues L."/>
            <person name="Saibo N.J.M."/>
            <person name="Varela M.C."/>
            <person name="Egas C."/>
            <person name="Matos J."/>
            <person name="Miguel C.M."/>
            <person name="Oliveira M.M."/>
            <person name="Ricardo C.P."/>
            <person name="Goncalves S."/>
        </authorList>
    </citation>
    <scope>NUCLEOTIDE SEQUENCE [LARGE SCALE GENOMIC DNA]</scope>
    <source>
        <strain evidence="6">cv. HL8</strain>
    </source>
</reference>
<organism evidence="5 6">
    <name type="scientific">Quercus suber</name>
    <name type="common">Cork oak</name>
    <dbReference type="NCBI Taxonomy" id="58331"/>
    <lineage>
        <taxon>Eukaryota</taxon>
        <taxon>Viridiplantae</taxon>
        <taxon>Streptophyta</taxon>
        <taxon>Embryophyta</taxon>
        <taxon>Tracheophyta</taxon>
        <taxon>Spermatophyta</taxon>
        <taxon>Magnoliopsida</taxon>
        <taxon>eudicotyledons</taxon>
        <taxon>Gunneridae</taxon>
        <taxon>Pentapetalae</taxon>
        <taxon>rosids</taxon>
        <taxon>fabids</taxon>
        <taxon>Fagales</taxon>
        <taxon>Fagaceae</taxon>
        <taxon>Quercus</taxon>
    </lineage>
</organism>
<protein>
    <recommendedName>
        <fullName evidence="2">phosphoglycerate dehydrogenase</fullName>
        <ecNumber evidence="2">1.1.1.95</ecNumber>
    </recommendedName>
</protein>
<dbReference type="GO" id="GO:0004617">
    <property type="term" value="F:phosphoglycerate dehydrogenase activity"/>
    <property type="evidence" value="ECO:0007669"/>
    <property type="project" value="UniProtKB-EC"/>
</dbReference>
<comment type="catalytic activity">
    <reaction evidence="3">
        <text>(2R)-3-phosphoglycerate + NAD(+) = 3-phosphooxypyruvate + NADH + H(+)</text>
        <dbReference type="Rhea" id="RHEA:12641"/>
        <dbReference type="ChEBI" id="CHEBI:15378"/>
        <dbReference type="ChEBI" id="CHEBI:18110"/>
        <dbReference type="ChEBI" id="CHEBI:57540"/>
        <dbReference type="ChEBI" id="CHEBI:57945"/>
        <dbReference type="ChEBI" id="CHEBI:58272"/>
        <dbReference type="EC" id="1.1.1.95"/>
    </reaction>
</comment>
<evidence type="ECO:0000313" key="6">
    <source>
        <dbReference type="Proteomes" id="UP000237347"/>
    </source>
</evidence>
<dbReference type="EC" id="1.1.1.95" evidence="2"/>
<dbReference type="FunFam" id="3.30.1330.90:FF:000003">
    <property type="entry name" value="D-3-phosphoglycerate dehydrogenase"/>
    <property type="match status" value="1"/>
</dbReference>
<dbReference type="InterPro" id="IPR029009">
    <property type="entry name" value="ASB_dom_sf"/>
</dbReference>